<feature type="region of interest" description="Disordered" evidence="1">
    <location>
        <begin position="1"/>
        <end position="29"/>
    </location>
</feature>
<keyword evidence="3" id="KW-1185">Reference proteome</keyword>
<evidence type="ECO:0000313" key="2">
    <source>
        <dbReference type="EMBL" id="GFO32432.1"/>
    </source>
</evidence>
<evidence type="ECO:0000256" key="1">
    <source>
        <dbReference type="SAM" id="MobiDB-lite"/>
    </source>
</evidence>
<dbReference type="Proteomes" id="UP000735302">
    <property type="component" value="Unassembled WGS sequence"/>
</dbReference>
<protein>
    <submittedName>
        <fullName evidence="2">Uncharacterized protein</fullName>
    </submittedName>
</protein>
<feature type="compositionally biased region" description="Low complexity" evidence="1">
    <location>
        <begin position="18"/>
        <end position="29"/>
    </location>
</feature>
<organism evidence="2 3">
    <name type="scientific">Plakobranchus ocellatus</name>
    <dbReference type="NCBI Taxonomy" id="259542"/>
    <lineage>
        <taxon>Eukaryota</taxon>
        <taxon>Metazoa</taxon>
        <taxon>Spiralia</taxon>
        <taxon>Lophotrochozoa</taxon>
        <taxon>Mollusca</taxon>
        <taxon>Gastropoda</taxon>
        <taxon>Heterobranchia</taxon>
        <taxon>Euthyneura</taxon>
        <taxon>Panpulmonata</taxon>
        <taxon>Sacoglossa</taxon>
        <taxon>Placobranchoidea</taxon>
        <taxon>Plakobranchidae</taxon>
        <taxon>Plakobranchus</taxon>
    </lineage>
</organism>
<proteinExistence type="predicted"/>
<gene>
    <name evidence="2" type="ORF">PoB_005893700</name>
</gene>
<name>A0AAV4CLM7_9GAST</name>
<reference evidence="2 3" key="1">
    <citation type="journal article" date="2021" name="Elife">
        <title>Chloroplast acquisition without the gene transfer in kleptoplastic sea slugs, Plakobranchus ocellatus.</title>
        <authorList>
            <person name="Maeda T."/>
            <person name="Takahashi S."/>
            <person name="Yoshida T."/>
            <person name="Shimamura S."/>
            <person name="Takaki Y."/>
            <person name="Nagai Y."/>
            <person name="Toyoda A."/>
            <person name="Suzuki Y."/>
            <person name="Arimoto A."/>
            <person name="Ishii H."/>
            <person name="Satoh N."/>
            <person name="Nishiyama T."/>
            <person name="Hasebe M."/>
            <person name="Maruyama T."/>
            <person name="Minagawa J."/>
            <person name="Obokata J."/>
            <person name="Shigenobu S."/>
        </authorList>
    </citation>
    <scope>NUCLEOTIDE SEQUENCE [LARGE SCALE GENOMIC DNA]</scope>
</reference>
<sequence length="104" mass="12078">MEKREKTPEKKGRTVSHTLTMSSEESMPSELLNLQSHARLTGPAVIRSNRPTHLKPFQKTLSFECCPLFPANGRADRWRHFEFSSTASFVLSQNSRGKERRRYR</sequence>
<feature type="compositionally biased region" description="Basic and acidic residues" evidence="1">
    <location>
        <begin position="1"/>
        <end position="12"/>
    </location>
</feature>
<dbReference type="AlphaFoldDB" id="A0AAV4CLM7"/>
<comment type="caution">
    <text evidence="2">The sequence shown here is derived from an EMBL/GenBank/DDBJ whole genome shotgun (WGS) entry which is preliminary data.</text>
</comment>
<evidence type="ECO:0000313" key="3">
    <source>
        <dbReference type="Proteomes" id="UP000735302"/>
    </source>
</evidence>
<dbReference type="EMBL" id="BLXT01006630">
    <property type="protein sequence ID" value="GFO32432.1"/>
    <property type="molecule type" value="Genomic_DNA"/>
</dbReference>
<accession>A0AAV4CLM7</accession>